<feature type="domain" description="HTH luxR-type" evidence="5">
    <location>
        <begin position="149"/>
        <end position="214"/>
    </location>
</feature>
<keyword evidence="8" id="KW-1185">Reference proteome</keyword>
<keyword evidence="3" id="KW-0804">Transcription</keyword>
<dbReference type="SMART" id="SM00421">
    <property type="entry name" value="HTH_LUXR"/>
    <property type="match status" value="1"/>
</dbReference>
<gene>
    <name evidence="7" type="ORF">SCH01S_29_00670</name>
</gene>
<evidence type="ECO:0000259" key="5">
    <source>
        <dbReference type="PROSITE" id="PS50043"/>
    </source>
</evidence>
<protein>
    <submittedName>
        <fullName evidence="7">Putative two-component response regulator</fullName>
    </submittedName>
</protein>
<dbReference type="SMART" id="SM00448">
    <property type="entry name" value="REC"/>
    <property type="match status" value="1"/>
</dbReference>
<comment type="caution">
    <text evidence="7">The sequence shown here is derived from an EMBL/GenBank/DDBJ whole genome shotgun (WGS) entry which is preliminary data.</text>
</comment>
<dbReference type="PRINTS" id="PR00038">
    <property type="entry name" value="HTHLUXR"/>
</dbReference>
<sequence length="228" mass="24957">MASRAQIEGARVQADGLGTIYVIDDDGEVRTALSFLLRSMNAHSWPFAGGRDFLDGLDGLSPGLVLLDMRMPDPDGLGVLRELRRRNIDWPVIAITGHGDVKLAVNAMKLGAFDFLEKPIEDEDLGSVLERGFAELCRRRAARERMDAARSRLDTLTAREIFVLKAIVEGKANKEIASAADISVRTVEMHRQNLIKKLGVRNTAEAAACAVEAGLVASEYERPAELDD</sequence>
<reference evidence="7 8" key="1">
    <citation type="submission" date="2015-04" db="EMBL/GenBank/DDBJ databases">
        <title>Whole genome shotgun sequence of Sphingomonas changbaiensis NBRC 104936.</title>
        <authorList>
            <person name="Katano-Makiyama Y."/>
            <person name="Hosoyama A."/>
            <person name="Hashimoto M."/>
            <person name="Noguchi M."/>
            <person name="Tsuchikane K."/>
            <person name="Ohji S."/>
            <person name="Yamazoe A."/>
            <person name="Ichikawa N."/>
            <person name="Kimura A."/>
            <person name="Fujita N."/>
        </authorList>
    </citation>
    <scope>NUCLEOTIDE SEQUENCE [LARGE SCALE GENOMIC DNA]</scope>
    <source>
        <strain evidence="7 8">NBRC 104936</strain>
    </source>
</reference>
<dbReference type="OrthoDB" id="9782655at2"/>
<dbReference type="GO" id="GO:0006355">
    <property type="term" value="P:regulation of DNA-templated transcription"/>
    <property type="evidence" value="ECO:0007669"/>
    <property type="project" value="InterPro"/>
</dbReference>
<dbReference type="SUPFAM" id="SSF52172">
    <property type="entry name" value="CheY-like"/>
    <property type="match status" value="1"/>
</dbReference>
<dbReference type="GO" id="GO:0003677">
    <property type="term" value="F:DNA binding"/>
    <property type="evidence" value="ECO:0007669"/>
    <property type="project" value="UniProtKB-KW"/>
</dbReference>
<dbReference type="InterPro" id="IPR036388">
    <property type="entry name" value="WH-like_DNA-bd_sf"/>
</dbReference>
<dbReference type="CDD" id="cd06170">
    <property type="entry name" value="LuxR_C_like"/>
    <property type="match status" value="1"/>
</dbReference>
<evidence type="ECO:0000259" key="6">
    <source>
        <dbReference type="PROSITE" id="PS50110"/>
    </source>
</evidence>
<name>A0A0E9MPB6_9SPHN</name>
<evidence type="ECO:0000313" key="7">
    <source>
        <dbReference type="EMBL" id="GAO39379.1"/>
    </source>
</evidence>
<keyword evidence="2" id="KW-0238">DNA-binding</keyword>
<dbReference type="PANTHER" id="PTHR44688:SF16">
    <property type="entry name" value="DNA-BINDING TRANSCRIPTIONAL ACTIVATOR DEVR_DOSR"/>
    <property type="match status" value="1"/>
</dbReference>
<dbReference type="Pfam" id="PF00196">
    <property type="entry name" value="GerE"/>
    <property type="match status" value="1"/>
</dbReference>
<dbReference type="InterPro" id="IPR000792">
    <property type="entry name" value="Tscrpt_reg_LuxR_C"/>
</dbReference>
<dbReference type="GO" id="GO:0000160">
    <property type="term" value="P:phosphorelay signal transduction system"/>
    <property type="evidence" value="ECO:0007669"/>
    <property type="project" value="InterPro"/>
</dbReference>
<evidence type="ECO:0000313" key="8">
    <source>
        <dbReference type="Proteomes" id="UP000033202"/>
    </source>
</evidence>
<evidence type="ECO:0000256" key="4">
    <source>
        <dbReference type="PROSITE-ProRule" id="PRU00169"/>
    </source>
</evidence>
<keyword evidence="1" id="KW-0805">Transcription regulation</keyword>
<dbReference type="Pfam" id="PF00072">
    <property type="entry name" value="Response_reg"/>
    <property type="match status" value="1"/>
</dbReference>
<dbReference type="Proteomes" id="UP000033202">
    <property type="component" value="Unassembled WGS sequence"/>
</dbReference>
<feature type="domain" description="Response regulatory" evidence="6">
    <location>
        <begin position="19"/>
        <end position="133"/>
    </location>
</feature>
<dbReference type="InterPro" id="IPR016032">
    <property type="entry name" value="Sig_transdc_resp-reg_C-effctor"/>
</dbReference>
<dbReference type="SUPFAM" id="SSF46894">
    <property type="entry name" value="C-terminal effector domain of the bipartite response regulators"/>
    <property type="match status" value="1"/>
</dbReference>
<dbReference type="InterPro" id="IPR001789">
    <property type="entry name" value="Sig_transdc_resp-reg_receiver"/>
</dbReference>
<dbReference type="PROSITE" id="PS50110">
    <property type="entry name" value="RESPONSE_REGULATORY"/>
    <property type="match status" value="1"/>
</dbReference>
<dbReference type="PANTHER" id="PTHR44688">
    <property type="entry name" value="DNA-BINDING TRANSCRIPTIONAL ACTIVATOR DEVR_DOSR"/>
    <property type="match status" value="1"/>
</dbReference>
<feature type="modified residue" description="4-aspartylphosphate" evidence="4">
    <location>
        <position position="68"/>
    </location>
</feature>
<evidence type="ECO:0000256" key="2">
    <source>
        <dbReference type="ARBA" id="ARBA00023125"/>
    </source>
</evidence>
<dbReference type="Gene3D" id="1.10.10.10">
    <property type="entry name" value="Winged helix-like DNA-binding domain superfamily/Winged helix DNA-binding domain"/>
    <property type="match status" value="1"/>
</dbReference>
<keyword evidence="4" id="KW-0597">Phosphoprotein</keyword>
<evidence type="ECO:0000256" key="1">
    <source>
        <dbReference type="ARBA" id="ARBA00023015"/>
    </source>
</evidence>
<accession>A0A0E9MPB6</accession>
<dbReference type="PROSITE" id="PS50043">
    <property type="entry name" value="HTH_LUXR_2"/>
    <property type="match status" value="1"/>
</dbReference>
<dbReference type="Gene3D" id="3.40.50.2300">
    <property type="match status" value="1"/>
</dbReference>
<dbReference type="STRING" id="1219043.SCH01S_29_00670"/>
<dbReference type="EMBL" id="BBWU01000029">
    <property type="protein sequence ID" value="GAO39379.1"/>
    <property type="molecule type" value="Genomic_DNA"/>
</dbReference>
<dbReference type="InterPro" id="IPR011006">
    <property type="entry name" value="CheY-like_superfamily"/>
</dbReference>
<evidence type="ECO:0000256" key="3">
    <source>
        <dbReference type="ARBA" id="ARBA00023163"/>
    </source>
</evidence>
<dbReference type="RefSeq" id="WP_046348196.1">
    <property type="nucleotide sequence ID" value="NZ_BBWU01000029.1"/>
</dbReference>
<proteinExistence type="predicted"/>
<organism evidence="7 8">
    <name type="scientific">Sphingomonas changbaiensis NBRC 104936</name>
    <dbReference type="NCBI Taxonomy" id="1219043"/>
    <lineage>
        <taxon>Bacteria</taxon>
        <taxon>Pseudomonadati</taxon>
        <taxon>Pseudomonadota</taxon>
        <taxon>Alphaproteobacteria</taxon>
        <taxon>Sphingomonadales</taxon>
        <taxon>Sphingomonadaceae</taxon>
        <taxon>Sphingomonas</taxon>
    </lineage>
</organism>
<dbReference type="AlphaFoldDB" id="A0A0E9MPB6"/>